<feature type="repeat" description="PPR" evidence="3">
    <location>
        <begin position="329"/>
        <end position="363"/>
    </location>
</feature>
<dbReference type="AlphaFoldDB" id="A0AAQ3T6P3"/>
<feature type="region of interest" description="Disordered" evidence="4">
    <location>
        <begin position="1"/>
        <end position="23"/>
    </location>
</feature>
<dbReference type="NCBIfam" id="TIGR00756">
    <property type="entry name" value="PPR"/>
    <property type="match status" value="4"/>
</dbReference>
<evidence type="ECO:0000313" key="6">
    <source>
        <dbReference type="EMBL" id="WVZ66979.1"/>
    </source>
</evidence>
<dbReference type="PANTHER" id="PTHR46862:SF3">
    <property type="entry name" value="OS07G0661900 PROTEIN"/>
    <property type="match status" value="1"/>
</dbReference>
<evidence type="ECO:0000259" key="5">
    <source>
        <dbReference type="Pfam" id="PF17177"/>
    </source>
</evidence>
<evidence type="ECO:0000256" key="2">
    <source>
        <dbReference type="ARBA" id="ARBA00022946"/>
    </source>
</evidence>
<keyword evidence="1" id="KW-0677">Repeat</keyword>
<dbReference type="SUPFAM" id="SSF81901">
    <property type="entry name" value="HCP-like"/>
    <property type="match status" value="1"/>
</dbReference>
<evidence type="ECO:0000313" key="7">
    <source>
        <dbReference type="Proteomes" id="UP001341281"/>
    </source>
</evidence>
<dbReference type="Pfam" id="PF17177">
    <property type="entry name" value="PPR_long"/>
    <property type="match status" value="1"/>
</dbReference>
<feature type="repeat" description="PPR" evidence="3">
    <location>
        <begin position="189"/>
        <end position="223"/>
    </location>
</feature>
<dbReference type="Pfam" id="PF01535">
    <property type="entry name" value="PPR"/>
    <property type="match status" value="2"/>
</dbReference>
<name>A0AAQ3T6P3_PASNO</name>
<dbReference type="PROSITE" id="PS51375">
    <property type="entry name" value="PPR"/>
    <property type="match status" value="5"/>
</dbReference>
<dbReference type="EMBL" id="CP144747">
    <property type="protein sequence ID" value="WVZ66979.1"/>
    <property type="molecule type" value="Genomic_DNA"/>
</dbReference>
<reference evidence="6 7" key="1">
    <citation type="submission" date="2024-02" db="EMBL/GenBank/DDBJ databases">
        <title>High-quality chromosome-scale genome assembly of Pensacola bahiagrass (Paspalum notatum Flugge var. saurae).</title>
        <authorList>
            <person name="Vega J.M."/>
            <person name="Podio M."/>
            <person name="Orjuela J."/>
            <person name="Siena L.A."/>
            <person name="Pessino S.C."/>
            <person name="Combes M.C."/>
            <person name="Mariac C."/>
            <person name="Albertini E."/>
            <person name="Pupilli F."/>
            <person name="Ortiz J.P.A."/>
            <person name="Leblanc O."/>
        </authorList>
    </citation>
    <scope>NUCLEOTIDE SEQUENCE [LARGE SCALE GENOMIC DNA]</scope>
    <source>
        <strain evidence="6">R1</strain>
        <tissue evidence="6">Leaf</tissue>
    </source>
</reference>
<gene>
    <name evidence="6" type="ORF">U9M48_016127</name>
</gene>
<accession>A0AAQ3T6P3</accession>
<dbReference type="PANTHER" id="PTHR46862">
    <property type="entry name" value="OS07G0661900 PROTEIN"/>
    <property type="match status" value="1"/>
</dbReference>
<feature type="repeat" description="PPR" evidence="3">
    <location>
        <begin position="259"/>
        <end position="293"/>
    </location>
</feature>
<evidence type="ECO:0000256" key="3">
    <source>
        <dbReference type="PROSITE-ProRule" id="PRU00708"/>
    </source>
</evidence>
<evidence type="ECO:0000256" key="1">
    <source>
        <dbReference type="ARBA" id="ARBA00022737"/>
    </source>
</evidence>
<dbReference type="InterPro" id="IPR002885">
    <property type="entry name" value="PPR_rpt"/>
</dbReference>
<organism evidence="6 7">
    <name type="scientific">Paspalum notatum var. saurae</name>
    <dbReference type="NCBI Taxonomy" id="547442"/>
    <lineage>
        <taxon>Eukaryota</taxon>
        <taxon>Viridiplantae</taxon>
        <taxon>Streptophyta</taxon>
        <taxon>Embryophyta</taxon>
        <taxon>Tracheophyta</taxon>
        <taxon>Spermatophyta</taxon>
        <taxon>Magnoliopsida</taxon>
        <taxon>Liliopsida</taxon>
        <taxon>Poales</taxon>
        <taxon>Poaceae</taxon>
        <taxon>PACMAD clade</taxon>
        <taxon>Panicoideae</taxon>
        <taxon>Andropogonodae</taxon>
        <taxon>Paspaleae</taxon>
        <taxon>Paspalinae</taxon>
        <taxon>Paspalum</taxon>
    </lineage>
</organism>
<sequence>MDGSDHTLSLDSAAPSSSSSSCTSSPAVGAVPSCSTPMSSLAIPALRSVCTTTTNPWKPVCQCACMPGGHGRELSALGAEAEPGQAAVSEAAPRFRWDTFGSDLSASQEQAVRCLSPKLPNRCKALMTRVVCLSPGDDNLGALLAYWVKAMKPRRADWLLVLKELKAMESPLLAEVLEHALLEDSFEANVRDYTKLIHIYGKQKLLQKAEDAFHAMKGKGFPCDQVMLTAMMDMYSKAGDLTSAKEIFEEIILLGLPLDKRAYGSMIMAYIRADMFHKAEELLKEMEDQQIFAGKEVYKALLRAYSYKGDSDGAQRIFDAIQFAGIVPDTRLCALLVNAYCLSNQIDEAVCVVRNMRSAGVKPCDKCVALVLGAYEKVNMLETALVFLTELEENGVEIGVEPSQLLAAWFRRLGVVHEVEQVLKELPEGTKNKQTIAVSVEQR</sequence>
<feature type="repeat" description="PPR" evidence="3">
    <location>
        <begin position="294"/>
        <end position="328"/>
    </location>
</feature>
<dbReference type="InterPro" id="IPR011990">
    <property type="entry name" value="TPR-like_helical_dom_sf"/>
</dbReference>
<dbReference type="Gene3D" id="1.25.40.10">
    <property type="entry name" value="Tetratricopeptide repeat domain"/>
    <property type="match status" value="2"/>
</dbReference>
<dbReference type="InterPro" id="IPR033443">
    <property type="entry name" value="PROP1-like_PPR_dom"/>
</dbReference>
<feature type="repeat" description="PPR" evidence="3">
    <location>
        <begin position="224"/>
        <end position="258"/>
    </location>
</feature>
<proteinExistence type="predicted"/>
<protein>
    <recommendedName>
        <fullName evidence="5">PROP1-like PPR domain-containing protein</fullName>
    </recommendedName>
</protein>
<feature type="compositionally biased region" description="Low complexity" evidence="4">
    <location>
        <begin position="7"/>
        <end position="23"/>
    </location>
</feature>
<dbReference type="Proteomes" id="UP001341281">
    <property type="component" value="Chromosome 03"/>
</dbReference>
<keyword evidence="2" id="KW-0809">Transit peptide</keyword>
<keyword evidence="7" id="KW-1185">Reference proteome</keyword>
<feature type="domain" description="PROP1-like PPR" evidence="5">
    <location>
        <begin position="279"/>
        <end position="411"/>
    </location>
</feature>
<evidence type="ECO:0000256" key="4">
    <source>
        <dbReference type="SAM" id="MobiDB-lite"/>
    </source>
</evidence>